<dbReference type="NCBIfam" id="TIGR01760">
    <property type="entry name" value="tape_meas_TP901"/>
    <property type="match status" value="1"/>
</dbReference>
<organism evidence="5 6">
    <name type="scientific">Candidatus Phosphoribacter hodrii</name>
    <dbReference type="NCBI Taxonomy" id="2953743"/>
    <lineage>
        <taxon>Bacteria</taxon>
        <taxon>Bacillati</taxon>
        <taxon>Actinomycetota</taxon>
        <taxon>Actinomycetes</taxon>
        <taxon>Micrococcales</taxon>
        <taxon>Dermatophilaceae</taxon>
        <taxon>Candidatus Phosphoribacter</taxon>
    </lineage>
</organism>
<feature type="coiled-coil region" evidence="2">
    <location>
        <begin position="19"/>
        <end position="68"/>
    </location>
</feature>
<dbReference type="AlphaFoldDB" id="A0A935IMG0"/>
<evidence type="ECO:0000313" key="6">
    <source>
        <dbReference type="Proteomes" id="UP000726105"/>
    </source>
</evidence>
<feature type="domain" description="Phage tail tape measure protein" evidence="4">
    <location>
        <begin position="117"/>
        <end position="305"/>
    </location>
</feature>
<feature type="coiled-coil region" evidence="2">
    <location>
        <begin position="358"/>
        <end position="385"/>
    </location>
</feature>
<dbReference type="PANTHER" id="PTHR37813">
    <property type="entry name" value="FELS-2 PROPHAGE PROTEIN"/>
    <property type="match status" value="1"/>
</dbReference>
<evidence type="ECO:0000256" key="1">
    <source>
        <dbReference type="ARBA" id="ARBA00022612"/>
    </source>
</evidence>
<feature type="transmembrane region" description="Helical" evidence="3">
    <location>
        <begin position="418"/>
        <end position="440"/>
    </location>
</feature>
<keyword evidence="3" id="KW-0812">Transmembrane</keyword>
<name>A0A935IMG0_9MICO</name>
<evidence type="ECO:0000256" key="2">
    <source>
        <dbReference type="SAM" id="Coils"/>
    </source>
</evidence>
<sequence>MSTTDLLVRIESQFQDRGFKSAETSAKTLERELNKLEHAERAMANLQIQAAREDAVRTQTRLAAMEKVGRGATAMGVATAAGYALAAKAAMDWESAWTGVTKTVDGSASDMAKLQSELRGLANTLPTTHEQIAAVAEAAGQLGVKRADVAAFTRTMIDLGETTNLTSDEAATGLAKLGNIMGVLPSQASRAGSALVALGNDGASTEQDILAMALRIGAAGRTIGLTEAQVMGFASALSSVGIEAEAGGSAISRVFVDVAQAVDKGGVQVERFARVAGMSVDSFSEKFRTDAAGAVTAFVEGLGRVEASGGSAFQTLEDLGLSEIRVRDTLLRAANASDLLRTSVDLGTKAWTDNLALTQEASKRYETAESKIKMARNQLNNAAIDVGAVVLPAFASAAESVGSLAQWFSALPEPVKHTATVLGMVASAVTLVGGTALIAIPKIQACKVVLVEMGLASLRWRAGPDGGRRKTTGILGAAIGATTSPGPG</sequence>
<reference evidence="5 6" key="1">
    <citation type="submission" date="2020-10" db="EMBL/GenBank/DDBJ databases">
        <title>Connecting structure to function with the recovery of over 1000 high-quality activated sludge metagenome-assembled genomes encoding full-length rRNA genes using long-read sequencing.</title>
        <authorList>
            <person name="Singleton C.M."/>
            <person name="Petriglieri F."/>
            <person name="Kristensen J.M."/>
            <person name="Kirkegaard R.H."/>
            <person name="Michaelsen T.Y."/>
            <person name="Andersen M.H."/>
            <person name="Karst S.M."/>
            <person name="Dueholm M.S."/>
            <person name="Nielsen P.H."/>
            <person name="Albertsen M."/>
        </authorList>
    </citation>
    <scope>NUCLEOTIDE SEQUENCE [LARGE SCALE GENOMIC DNA]</scope>
    <source>
        <strain evidence="5">Ega_18-Q3-R5-49_MAXAC.001</strain>
    </source>
</reference>
<proteinExistence type="predicted"/>
<evidence type="ECO:0000256" key="3">
    <source>
        <dbReference type="SAM" id="Phobius"/>
    </source>
</evidence>
<evidence type="ECO:0000313" key="5">
    <source>
        <dbReference type="EMBL" id="MBK7274845.1"/>
    </source>
</evidence>
<evidence type="ECO:0000259" key="4">
    <source>
        <dbReference type="Pfam" id="PF10145"/>
    </source>
</evidence>
<keyword evidence="3" id="KW-0472">Membrane</keyword>
<dbReference type="EMBL" id="JADJIB010000013">
    <property type="protein sequence ID" value="MBK7274845.1"/>
    <property type="molecule type" value="Genomic_DNA"/>
</dbReference>
<keyword evidence="1" id="KW-1188">Viral release from host cell</keyword>
<dbReference type="Pfam" id="PF10145">
    <property type="entry name" value="PhageMin_Tail"/>
    <property type="match status" value="1"/>
</dbReference>
<keyword evidence="2" id="KW-0175">Coiled coil</keyword>
<comment type="caution">
    <text evidence="5">The sequence shown here is derived from an EMBL/GenBank/DDBJ whole genome shotgun (WGS) entry which is preliminary data.</text>
</comment>
<protein>
    <submittedName>
        <fullName evidence="5">Phage tail tape measure protein</fullName>
    </submittedName>
</protein>
<accession>A0A935IMG0</accession>
<gene>
    <name evidence="5" type="ORF">IPI13_17455</name>
</gene>
<keyword evidence="3" id="KW-1133">Transmembrane helix</keyword>
<dbReference type="Proteomes" id="UP000726105">
    <property type="component" value="Unassembled WGS sequence"/>
</dbReference>
<dbReference type="PANTHER" id="PTHR37813:SF1">
    <property type="entry name" value="FELS-2 PROPHAGE PROTEIN"/>
    <property type="match status" value="1"/>
</dbReference>
<dbReference type="InterPro" id="IPR010090">
    <property type="entry name" value="Phage_tape_meas"/>
</dbReference>